<evidence type="ECO:0000313" key="1">
    <source>
        <dbReference type="EMBL" id="AOK20289.1"/>
    </source>
</evidence>
<dbReference type="EMBL" id="CP013444">
    <property type="protein sequence ID" value="AOK20289.1"/>
    <property type="molecule type" value="Genomic_DNA"/>
</dbReference>
<organism evidence="1 2">
    <name type="scientific">Burkholderia cepacia</name>
    <name type="common">Pseudomonas cepacia</name>
    <dbReference type="NCBI Taxonomy" id="292"/>
    <lineage>
        <taxon>Bacteria</taxon>
        <taxon>Pseudomonadati</taxon>
        <taxon>Pseudomonadota</taxon>
        <taxon>Betaproteobacteria</taxon>
        <taxon>Burkholderiales</taxon>
        <taxon>Burkholderiaceae</taxon>
        <taxon>Burkholderia</taxon>
        <taxon>Burkholderia cepacia complex</taxon>
    </lineage>
</organism>
<evidence type="ECO:0000313" key="2">
    <source>
        <dbReference type="Proteomes" id="UP000094776"/>
    </source>
</evidence>
<name>A0A1B4Q284_BURCE</name>
<reference evidence="1 2" key="1">
    <citation type="submission" date="2015-12" db="EMBL/GenBank/DDBJ databases">
        <title>Diversity of Burkholderia near neighbor genomes.</title>
        <authorList>
            <person name="Sahl J."/>
            <person name="Wagner D."/>
            <person name="Keim P."/>
        </authorList>
    </citation>
    <scope>NUCLEOTIDE SEQUENCE [LARGE SCALE GENOMIC DNA]</scope>
    <source>
        <strain evidence="1 2">MSMB1184WGS</strain>
    </source>
</reference>
<accession>A0A1B4Q284</accession>
<proteinExistence type="predicted"/>
<protein>
    <submittedName>
        <fullName evidence="1">Uncharacterized protein</fullName>
    </submittedName>
</protein>
<dbReference type="AlphaFoldDB" id="A0A1B4Q284"/>
<dbReference type="Proteomes" id="UP000094776">
    <property type="component" value="Chromosome 2"/>
</dbReference>
<sequence length="78" mass="8186">MTGERGLGVASTEAAGTQFPVSAGTDGMVLGLAPEAAGKLAAASIIGAAVEPRRFMHAPDEFHWTRRPLVSCEFDDVW</sequence>
<gene>
    <name evidence="1" type="ORF">WT26_31470</name>
</gene>